<dbReference type="KEGG" id="dvv:114333331"/>
<feature type="compositionally biased region" description="Polar residues" evidence="1">
    <location>
        <begin position="112"/>
        <end position="121"/>
    </location>
</feature>
<dbReference type="AlphaFoldDB" id="A0A6P7FRT8"/>
<organism evidence="5">
    <name type="scientific">Diabrotica virgifera virgifera</name>
    <name type="common">western corn rootworm</name>
    <dbReference type="NCBI Taxonomy" id="50390"/>
    <lineage>
        <taxon>Eukaryota</taxon>
        <taxon>Metazoa</taxon>
        <taxon>Ecdysozoa</taxon>
        <taxon>Arthropoda</taxon>
        <taxon>Hexapoda</taxon>
        <taxon>Insecta</taxon>
        <taxon>Pterygota</taxon>
        <taxon>Neoptera</taxon>
        <taxon>Endopterygota</taxon>
        <taxon>Coleoptera</taxon>
        <taxon>Polyphaga</taxon>
        <taxon>Cucujiformia</taxon>
        <taxon>Chrysomeloidea</taxon>
        <taxon>Chrysomelidae</taxon>
        <taxon>Galerucinae</taxon>
        <taxon>Diabroticina</taxon>
        <taxon>Diabroticites</taxon>
        <taxon>Diabrotica</taxon>
    </lineage>
</organism>
<accession>A0A6P7FRT8</accession>
<feature type="region of interest" description="Disordered" evidence="1">
    <location>
        <begin position="80"/>
        <end position="165"/>
    </location>
</feature>
<dbReference type="Proteomes" id="UP001652700">
    <property type="component" value="Unplaced"/>
</dbReference>
<reference evidence="3" key="2">
    <citation type="submission" date="2025-05" db="UniProtKB">
        <authorList>
            <consortium name="EnsemblMetazoa"/>
        </authorList>
    </citation>
    <scope>IDENTIFICATION</scope>
</reference>
<dbReference type="RefSeq" id="XP_050504280.1">
    <property type="nucleotide sequence ID" value="XM_050648323.1"/>
</dbReference>
<dbReference type="GeneID" id="114333331"/>
<keyword evidence="4" id="KW-1185">Reference proteome</keyword>
<keyword evidence="2" id="KW-0732">Signal</keyword>
<dbReference type="OrthoDB" id="6700395at2759"/>
<reference evidence="5" key="1">
    <citation type="submission" date="2025-04" db="UniProtKB">
        <authorList>
            <consortium name="RefSeq"/>
        </authorList>
    </citation>
    <scope>IDENTIFICATION</scope>
    <source>
        <tissue evidence="5">Whole insect</tissue>
    </source>
</reference>
<evidence type="ECO:0000313" key="5">
    <source>
        <dbReference type="RefSeq" id="XP_028138991.1"/>
    </source>
</evidence>
<dbReference type="EnsemblMetazoa" id="XM_050648323.1">
    <property type="protein sequence ID" value="XP_050504280.1"/>
    <property type="gene ID" value="LOC114333331"/>
</dbReference>
<proteinExistence type="predicted"/>
<name>A0A6P7FRT8_DIAVI</name>
<dbReference type="RefSeq" id="XP_028138991.1">
    <property type="nucleotide sequence ID" value="XM_028283190.1"/>
</dbReference>
<evidence type="ECO:0000256" key="1">
    <source>
        <dbReference type="SAM" id="MobiDB-lite"/>
    </source>
</evidence>
<gene>
    <name evidence="5" type="primary">LOC114333331</name>
</gene>
<protein>
    <submittedName>
        <fullName evidence="5">Uncharacterized protein LOC114333331</fullName>
    </submittedName>
</protein>
<feature type="chain" id="PRO_5027550868" evidence="2">
    <location>
        <begin position="21"/>
        <end position="311"/>
    </location>
</feature>
<sequence length="311" mass="33849">MAIKNFSFFIILVVVVVVDCAPKRPKKGEPPVLHTVYDQQQKGDYNIQLHLKDFQIIAVLGDDVSLGDYDYTYDYSDFTVKPSSSKPTEAPSTASPSVTISSSSIPPSTASQPNSPISIVSHTEESSSKPDEKPNVELNLGGSSEQPLSSNESSEKPISTEEPVSTIKPIVAENSTFSAIPVSTELTLVNSSPVVENAISNSSTTQKTAKLDDSPGKIKVQIIETPIRMSVVPGEDVEQNETLPQGEILQLRRCATGFTRDKRGRCRRVRRPANLQQSIPFGFSRFASNLATRLRQTSEDSSISSSESKED</sequence>
<evidence type="ECO:0000313" key="4">
    <source>
        <dbReference type="Proteomes" id="UP001652700"/>
    </source>
</evidence>
<evidence type="ECO:0000313" key="3">
    <source>
        <dbReference type="EnsemblMetazoa" id="XP_050504280.1"/>
    </source>
</evidence>
<feature type="signal peptide" evidence="2">
    <location>
        <begin position="1"/>
        <end position="20"/>
    </location>
</feature>
<feature type="compositionally biased region" description="Low complexity" evidence="1">
    <location>
        <begin position="143"/>
        <end position="152"/>
    </location>
</feature>
<feature type="compositionally biased region" description="Basic and acidic residues" evidence="1">
    <location>
        <begin position="122"/>
        <end position="135"/>
    </location>
</feature>
<feature type="compositionally biased region" description="Low complexity" evidence="1">
    <location>
        <begin position="90"/>
        <end position="111"/>
    </location>
</feature>
<evidence type="ECO:0000256" key="2">
    <source>
        <dbReference type="SAM" id="SignalP"/>
    </source>
</evidence>
<dbReference type="InParanoid" id="A0A6P7FRT8"/>